<comment type="caution">
    <text evidence="1">The sequence shown here is derived from an EMBL/GenBank/DDBJ whole genome shotgun (WGS) entry which is preliminary data.</text>
</comment>
<accession>A0A928VXJ6</accession>
<dbReference type="RefSeq" id="WP_264319879.1">
    <property type="nucleotide sequence ID" value="NZ_JADEXN010000020.1"/>
</dbReference>
<evidence type="ECO:0000313" key="1">
    <source>
        <dbReference type="EMBL" id="MBE9039620.1"/>
    </source>
</evidence>
<evidence type="ECO:0000313" key="2">
    <source>
        <dbReference type="Proteomes" id="UP000621799"/>
    </source>
</evidence>
<sequence length="540" mass="62714">MNKNEISYLEAWNYINQVNLKKSFDNNYTFPVKNDRAEIEIESYFKNISQYQSININKLDALSKTYLENLGFSLTYLDLNLSSIIRQSKLSKEKNNKSFSKQNRRSYSRVLEATKFQVSMAEEGYITAICPKTGKHVSSNKSIFFSEGYLFYRFVSSEVFYLITGDVWLEKAAFYFPSSDLIITLFPKKVDLIQNINKLKSFIVSNWDRVLKYTLCKDNPQTVVLVKSRHFAHHLWNELSGIYKLYESNCLTKIDKFLVVNEPLGFICDIFPEIPPDKIENLTRKEVSYKILENNYFVISLGHNFIKEKLASRVYKSAQKRCPKSFLMEIKESRKKNFPFFWVSIRTGSRTWISQVDGVVKIIKNLLNEFPELAVVIDGFSLPGTDKKKVNLQWQEIISREQKIVQEITSLLPSTVKVYNTVGCPLYESIVWAHNIDFYLTHHGTIQHKVGWTANKPGVVHTNTTILKLPLLSKPGTWERENGIVPVFVPERYVVDIDDKVRLRGRVIEKPSQASNYECDWRGVYKEVLKIAKSIENPNI</sequence>
<organism evidence="1 2">
    <name type="scientific">Zarconia navalis LEGE 11467</name>
    <dbReference type="NCBI Taxonomy" id="1828826"/>
    <lineage>
        <taxon>Bacteria</taxon>
        <taxon>Bacillati</taxon>
        <taxon>Cyanobacteriota</taxon>
        <taxon>Cyanophyceae</taxon>
        <taxon>Oscillatoriophycideae</taxon>
        <taxon>Oscillatoriales</taxon>
        <taxon>Oscillatoriales incertae sedis</taxon>
        <taxon>Zarconia</taxon>
        <taxon>Zarconia navalis</taxon>
    </lineage>
</organism>
<proteinExistence type="predicted"/>
<name>A0A928VXJ6_9CYAN</name>
<reference evidence="1" key="1">
    <citation type="submission" date="2020-10" db="EMBL/GenBank/DDBJ databases">
        <authorList>
            <person name="Castelo-Branco R."/>
            <person name="Eusebio N."/>
            <person name="Adriana R."/>
            <person name="Vieira A."/>
            <person name="Brugerolle De Fraissinette N."/>
            <person name="Rezende De Castro R."/>
            <person name="Schneider M.P."/>
            <person name="Vasconcelos V."/>
            <person name="Leao P.N."/>
        </authorList>
    </citation>
    <scope>NUCLEOTIDE SEQUENCE</scope>
    <source>
        <strain evidence="1">LEGE 11467</strain>
    </source>
</reference>
<gene>
    <name evidence="1" type="ORF">IQ235_02265</name>
</gene>
<dbReference type="Proteomes" id="UP000621799">
    <property type="component" value="Unassembled WGS sequence"/>
</dbReference>
<dbReference type="AlphaFoldDB" id="A0A928VXJ6"/>
<dbReference type="EMBL" id="JADEXN010000020">
    <property type="protein sequence ID" value="MBE9039620.1"/>
    <property type="molecule type" value="Genomic_DNA"/>
</dbReference>
<keyword evidence="2" id="KW-1185">Reference proteome</keyword>
<protein>
    <submittedName>
        <fullName evidence="1">Uncharacterized protein</fullName>
    </submittedName>
</protein>